<dbReference type="EMBL" id="JACGWZ010000001">
    <property type="protein sequence ID" value="MBA8824125.1"/>
    <property type="molecule type" value="Genomic_DNA"/>
</dbReference>
<protein>
    <submittedName>
        <fullName evidence="1">Putative DNA-binding transcriptional regulator YafY</fullName>
    </submittedName>
</protein>
<keyword evidence="1" id="KW-0238">DNA-binding</keyword>
<gene>
    <name evidence="1" type="ORF">FHX42_001454</name>
</gene>
<evidence type="ECO:0000313" key="2">
    <source>
        <dbReference type="Proteomes" id="UP000569329"/>
    </source>
</evidence>
<proteinExistence type="predicted"/>
<keyword evidence="2" id="KW-1185">Reference proteome</keyword>
<comment type="caution">
    <text evidence="1">The sequence shown here is derived from an EMBL/GenBank/DDBJ whole genome shotgun (WGS) entry which is preliminary data.</text>
</comment>
<sequence length="67" mass="6937">MTVGLRGGYRLAATDRDCQVRLSPGEVSALIAALVSIGPYSSATARSAFDKLIAALGLSEDPEQTPT</sequence>
<dbReference type="Proteomes" id="UP000569329">
    <property type="component" value="Unassembled WGS sequence"/>
</dbReference>
<accession>A0A839DXN7</accession>
<dbReference type="AlphaFoldDB" id="A0A839DXN7"/>
<dbReference type="GO" id="GO:0003677">
    <property type="term" value="F:DNA binding"/>
    <property type="evidence" value="ECO:0007669"/>
    <property type="project" value="UniProtKB-KW"/>
</dbReference>
<reference evidence="1 2" key="1">
    <citation type="submission" date="2020-07" db="EMBL/GenBank/DDBJ databases">
        <title>Sequencing the genomes of 1000 actinobacteria strains.</title>
        <authorList>
            <person name="Klenk H.-P."/>
        </authorList>
    </citation>
    <scope>NUCLEOTIDE SEQUENCE [LARGE SCALE GENOMIC DNA]</scope>
    <source>
        <strain evidence="1 2">DSM 45975</strain>
    </source>
</reference>
<evidence type="ECO:0000313" key="1">
    <source>
        <dbReference type="EMBL" id="MBA8824125.1"/>
    </source>
</evidence>
<organism evidence="1 2">
    <name type="scientific">Halosaccharopolyspora lacisalsi</name>
    <dbReference type="NCBI Taxonomy" id="1000566"/>
    <lineage>
        <taxon>Bacteria</taxon>
        <taxon>Bacillati</taxon>
        <taxon>Actinomycetota</taxon>
        <taxon>Actinomycetes</taxon>
        <taxon>Pseudonocardiales</taxon>
        <taxon>Pseudonocardiaceae</taxon>
        <taxon>Halosaccharopolyspora</taxon>
    </lineage>
</organism>
<name>A0A839DXN7_9PSEU</name>